<dbReference type="PANTHER" id="PTHR43685">
    <property type="entry name" value="GLYCOSYLTRANSFERASE"/>
    <property type="match status" value="1"/>
</dbReference>
<dbReference type="Gene3D" id="3.90.550.10">
    <property type="entry name" value="Spore Coat Polysaccharide Biosynthesis Protein SpsA, Chain A"/>
    <property type="match status" value="1"/>
</dbReference>
<gene>
    <name evidence="2" type="ORF">GCM10007391_20930</name>
</gene>
<evidence type="ECO:0000259" key="1">
    <source>
        <dbReference type="Pfam" id="PF00535"/>
    </source>
</evidence>
<sequence>MISVIICTYNRASALRKCLESFKTLTSPEELKWELVVVDNNSTDETESLLAEFQAQSTLPLVTVKELKQGLGNARNAGFKAANYDIIAYTDDDCYPDKNYLTSIRDVFADPAIAFAGGRVLLHNPDDLRITIQLSEIEKIFQPGDMVLAGEIHGANFCFRRQVLEEVGGFDPLFGAGASFPCEDVDTISECIRHGFAGKYSPDIIVSHDHGRQSESDYQKLMHSYDVGRGAFYTKRVIMKPGQRYMYAKFWFYFIRKQPFDKTMTEIRSGVNYLFLSAKSFLVR</sequence>
<accession>A0A918JL42</accession>
<keyword evidence="3" id="KW-1185">Reference proteome</keyword>
<dbReference type="SUPFAM" id="SSF53448">
    <property type="entry name" value="Nucleotide-diphospho-sugar transferases"/>
    <property type="match status" value="1"/>
</dbReference>
<dbReference type="RefSeq" id="WP_189406211.1">
    <property type="nucleotide sequence ID" value="NZ_BMXP01000004.1"/>
</dbReference>
<reference evidence="2" key="2">
    <citation type="submission" date="2020-09" db="EMBL/GenBank/DDBJ databases">
        <authorList>
            <person name="Sun Q."/>
            <person name="Kim S."/>
        </authorList>
    </citation>
    <scope>NUCLEOTIDE SEQUENCE</scope>
    <source>
        <strain evidence="2">KCTC 22164</strain>
    </source>
</reference>
<protein>
    <recommendedName>
        <fullName evidence="1">Glycosyltransferase 2-like domain-containing protein</fullName>
    </recommendedName>
</protein>
<reference evidence="2" key="1">
    <citation type="journal article" date="2014" name="Int. J. Syst. Evol. Microbiol.">
        <title>Complete genome sequence of Corynebacterium casei LMG S-19264T (=DSM 44701T), isolated from a smear-ripened cheese.</title>
        <authorList>
            <consortium name="US DOE Joint Genome Institute (JGI-PGF)"/>
            <person name="Walter F."/>
            <person name="Albersmeier A."/>
            <person name="Kalinowski J."/>
            <person name="Ruckert C."/>
        </authorList>
    </citation>
    <scope>NUCLEOTIDE SEQUENCE</scope>
    <source>
        <strain evidence="2">KCTC 22164</strain>
    </source>
</reference>
<proteinExistence type="predicted"/>
<name>A0A918JL42_9ALTE</name>
<dbReference type="PANTHER" id="PTHR43685:SF2">
    <property type="entry name" value="GLYCOSYLTRANSFERASE 2-LIKE DOMAIN-CONTAINING PROTEIN"/>
    <property type="match status" value="1"/>
</dbReference>
<dbReference type="CDD" id="cd00761">
    <property type="entry name" value="Glyco_tranf_GTA_type"/>
    <property type="match status" value="1"/>
</dbReference>
<dbReference type="EMBL" id="BMXP01000004">
    <property type="protein sequence ID" value="GGW86956.1"/>
    <property type="molecule type" value="Genomic_DNA"/>
</dbReference>
<organism evidence="2 3">
    <name type="scientific">Alteromonas halophila</name>
    <dbReference type="NCBI Taxonomy" id="516698"/>
    <lineage>
        <taxon>Bacteria</taxon>
        <taxon>Pseudomonadati</taxon>
        <taxon>Pseudomonadota</taxon>
        <taxon>Gammaproteobacteria</taxon>
        <taxon>Alteromonadales</taxon>
        <taxon>Alteromonadaceae</taxon>
        <taxon>Alteromonas/Salinimonas group</taxon>
        <taxon>Alteromonas</taxon>
    </lineage>
</organism>
<comment type="caution">
    <text evidence="2">The sequence shown here is derived from an EMBL/GenBank/DDBJ whole genome shotgun (WGS) entry which is preliminary data.</text>
</comment>
<evidence type="ECO:0000313" key="3">
    <source>
        <dbReference type="Proteomes" id="UP000631300"/>
    </source>
</evidence>
<dbReference type="AlphaFoldDB" id="A0A918JL42"/>
<dbReference type="InterPro" id="IPR050834">
    <property type="entry name" value="Glycosyltransf_2"/>
</dbReference>
<evidence type="ECO:0000313" key="2">
    <source>
        <dbReference type="EMBL" id="GGW86956.1"/>
    </source>
</evidence>
<dbReference type="InterPro" id="IPR001173">
    <property type="entry name" value="Glyco_trans_2-like"/>
</dbReference>
<dbReference type="InterPro" id="IPR029044">
    <property type="entry name" value="Nucleotide-diphossugar_trans"/>
</dbReference>
<dbReference type="Proteomes" id="UP000631300">
    <property type="component" value="Unassembled WGS sequence"/>
</dbReference>
<dbReference type="Pfam" id="PF00535">
    <property type="entry name" value="Glycos_transf_2"/>
    <property type="match status" value="1"/>
</dbReference>
<feature type="domain" description="Glycosyltransferase 2-like" evidence="1">
    <location>
        <begin position="3"/>
        <end position="167"/>
    </location>
</feature>